<feature type="region of interest" description="Disordered" evidence="4">
    <location>
        <begin position="105"/>
        <end position="125"/>
    </location>
</feature>
<dbReference type="AlphaFoldDB" id="A0AAD4STN5"/>
<organism evidence="5 6">
    <name type="scientific">Papaver atlanticum</name>
    <dbReference type="NCBI Taxonomy" id="357466"/>
    <lineage>
        <taxon>Eukaryota</taxon>
        <taxon>Viridiplantae</taxon>
        <taxon>Streptophyta</taxon>
        <taxon>Embryophyta</taxon>
        <taxon>Tracheophyta</taxon>
        <taxon>Spermatophyta</taxon>
        <taxon>Magnoliopsida</taxon>
        <taxon>Ranunculales</taxon>
        <taxon>Papaveraceae</taxon>
        <taxon>Papaveroideae</taxon>
        <taxon>Papaver</taxon>
    </lineage>
</organism>
<dbReference type="Pfam" id="PF05701">
    <property type="entry name" value="WEMBL"/>
    <property type="match status" value="1"/>
</dbReference>
<proteinExistence type="inferred from homology"/>
<evidence type="ECO:0000256" key="2">
    <source>
        <dbReference type="ARBA" id="ARBA00023054"/>
    </source>
</evidence>
<evidence type="ECO:0000313" key="6">
    <source>
        <dbReference type="Proteomes" id="UP001202328"/>
    </source>
</evidence>
<dbReference type="GO" id="GO:0005829">
    <property type="term" value="C:cytosol"/>
    <property type="evidence" value="ECO:0007669"/>
    <property type="project" value="TreeGrafter"/>
</dbReference>
<feature type="coiled-coil region" evidence="3">
    <location>
        <begin position="300"/>
        <end position="446"/>
    </location>
</feature>
<comment type="similarity">
    <text evidence="1">Belongs to the WEB family.</text>
</comment>
<sequence length="666" mass="75330">MEIRESDEERERIQSAKGAINFYGEKPGLKKIPIEISEKKSPSKTKELHFAQKDIHQFSKSWKTSESIRTRAESELVNARQTVKNLTLQIEESNLKTNAQRRELETLKKSDKSQENSALDDGKSDSACKYAEAQEELQSAKQELCKLKLEMAHAMEMKAEANKETDAAISRIRSCSRTKETLRKEIEEANEEQVLVELARIEAVREFGAIKTQREAESAEFVNKMEKIKRRMKDVIREVDRMKELEITLGITNSEVSVLQSELMLVKAMEIRSDAAKASGEDTSNMNHIVEDKSTTLSLLQSVTEEMEASKKELARIKRGGFKLMASMDIIREECKSVSEETARLRKAERETDATIQNLNTKLLRAKNRLEAASSAEEKAASIVSNLSTTIQQLKSESDTARRESGLINEEMVRINEEKQKNESEIKLTEEKLQSAVQELELVKSSEAMALEKLKILAEKTVKARASKSQHSSSITISKFEYEYLMGRAKRAEAVAEKKVVAAEAWIEAVKVGEKEMELKREIAEREIRELSLMEDQELYRTVKSLRESLDSESEIHSARQLQQEKLAEILKNSQLEEALPSKATEDLANTTPTTALISKAVMEYGTATPSRRGRGRRVPGSPGGRHLIHSGSITLRKRRKVVPNLVNKLFSSSNNKNLMIDDEQL</sequence>
<gene>
    <name evidence="5" type="ORF">MKW98_005550</name>
</gene>
<comment type="caution">
    <text evidence="5">The sequence shown here is derived from an EMBL/GenBank/DDBJ whole genome shotgun (WGS) entry which is preliminary data.</text>
</comment>
<reference evidence="5" key="1">
    <citation type="submission" date="2022-04" db="EMBL/GenBank/DDBJ databases">
        <title>A functionally conserved STORR gene fusion in Papaver species that diverged 16.8 million years ago.</title>
        <authorList>
            <person name="Catania T."/>
        </authorList>
    </citation>
    <scope>NUCLEOTIDE SEQUENCE</scope>
    <source>
        <strain evidence="5">S-188037</strain>
    </source>
</reference>
<dbReference type="GO" id="GO:0009903">
    <property type="term" value="P:chloroplast avoidance movement"/>
    <property type="evidence" value="ECO:0007669"/>
    <property type="project" value="TreeGrafter"/>
</dbReference>
<feature type="region of interest" description="Disordered" evidence="4">
    <location>
        <begin position="606"/>
        <end position="633"/>
    </location>
</feature>
<dbReference type="PANTHER" id="PTHR32054:SF2">
    <property type="entry name" value="PROTEIN PLASTID MOVEMENT IMPAIRED 2"/>
    <property type="match status" value="1"/>
</dbReference>
<dbReference type="PANTHER" id="PTHR32054">
    <property type="entry name" value="HEAVY CHAIN, PUTATIVE, EXPRESSED-RELATED-RELATED"/>
    <property type="match status" value="1"/>
</dbReference>
<evidence type="ECO:0000256" key="3">
    <source>
        <dbReference type="SAM" id="Coils"/>
    </source>
</evidence>
<dbReference type="Proteomes" id="UP001202328">
    <property type="component" value="Unassembled WGS sequence"/>
</dbReference>
<keyword evidence="6" id="KW-1185">Reference proteome</keyword>
<dbReference type="EMBL" id="JAJJMB010008785">
    <property type="protein sequence ID" value="KAI3920724.1"/>
    <property type="molecule type" value="Genomic_DNA"/>
</dbReference>
<accession>A0AAD4STN5</accession>
<dbReference type="InterPro" id="IPR008545">
    <property type="entry name" value="Web"/>
</dbReference>
<dbReference type="GO" id="GO:0009904">
    <property type="term" value="P:chloroplast accumulation movement"/>
    <property type="evidence" value="ECO:0007669"/>
    <property type="project" value="TreeGrafter"/>
</dbReference>
<evidence type="ECO:0000256" key="1">
    <source>
        <dbReference type="ARBA" id="ARBA00005485"/>
    </source>
</evidence>
<keyword evidence="2 3" id="KW-0175">Coiled coil</keyword>
<name>A0AAD4STN5_9MAGN</name>
<evidence type="ECO:0000256" key="4">
    <source>
        <dbReference type="SAM" id="MobiDB-lite"/>
    </source>
</evidence>
<evidence type="ECO:0000313" key="5">
    <source>
        <dbReference type="EMBL" id="KAI3920724.1"/>
    </source>
</evidence>
<protein>
    <submittedName>
        <fullName evidence="5">Uncharacterized protein</fullName>
    </submittedName>
</protein>